<dbReference type="SUPFAM" id="SSF52794">
    <property type="entry name" value="PTS system IIB component-like"/>
    <property type="match status" value="1"/>
</dbReference>
<reference evidence="4 5" key="2">
    <citation type="journal article" date="2014" name="Genome Announc.">
        <title>Complete Genome Sequence of Coprothermobacter proteolyticus DSM 5265.</title>
        <authorList>
            <person name="Alexiev A."/>
            <person name="Coil D.A."/>
            <person name="Badger J.H."/>
            <person name="Enticknap J."/>
            <person name="Ward N."/>
            <person name="Robb F.T."/>
            <person name="Eisen J.A."/>
        </authorList>
    </citation>
    <scope>NUCLEOTIDE SEQUENCE [LARGE SCALE GENOMIC DNA]</scope>
    <source>
        <strain evidence="5">ATCC 35245 / DSM 5265 / OCM 4 / BT</strain>
    </source>
</reference>
<keyword evidence="1 4" id="KW-0808">Transferase</keyword>
<keyword evidence="5" id="KW-1185">Reference proteome</keyword>
<accession>B5Y6K4</accession>
<proteinExistence type="predicted"/>
<keyword evidence="2" id="KW-0598">Phosphotransferase system</keyword>
<evidence type="ECO:0000256" key="2">
    <source>
        <dbReference type="ARBA" id="ARBA00022683"/>
    </source>
</evidence>
<dbReference type="eggNOG" id="COG3414">
    <property type="taxonomic scope" value="Bacteria"/>
</dbReference>
<dbReference type="KEGG" id="cpo:COPRO5265_0029"/>
<dbReference type="STRING" id="309798.COPRO5265_0029"/>
<dbReference type="RefSeq" id="WP_012544686.1">
    <property type="nucleotide sequence ID" value="NC_011295.1"/>
</dbReference>
<organism evidence="4 5">
    <name type="scientific">Coprothermobacter proteolyticus (strain ATCC 35245 / DSM 5265 / OCM 4 / BT)</name>
    <dbReference type="NCBI Taxonomy" id="309798"/>
    <lineage>
        <taxon>Bacteria</taxon>
        <taxon>Pseudomonadati</taxon>
        <taxon>Coprothermobacterota</taxon>
        <taxon>Coprothermobacteria</taxon>
        <taxon>Coprothermobacterales</taxon>
        <taxon>Coprothermobacteraceae</taxon>
        <taxon>Coprothermobacter</taxon>
    </lineage>
</organism>
<dbReference type="AlphaFoldDB" id="B5Y6K4"/>
<evidence type="ECO:0000256" key="1">
    <source>
        <dbReference type="ARBA" id="ARBA00022679"/>
    </source>
</evidence>
<evidence type="ECO:0000313" key="4">
    <source>
        <dbReference type="EMBL" id="ACI18036.1"/>
    </source>
</evidence>
<dbReference type="GO" id="GO:0008982">
    <property type="term" value="F:protein-N(PI)-phosphohistidine-sugar phosphotransferase activity"/>
    <property type="evidence" value="ECO:0007669"/>
    <property type="project" value="InterPro"/>
</dbReference>
<dbReference type="Gene3D" id="3.40.50.2300">
    <property type="match status" value="1"/>
</dbReference>
<evidence type="ECO:0000259" key="3">
    <source>
        <dbReference type="PROSITE" id="PS51099"/>
    </source>
</evidence>
<gene>
    <name evidence="4" type="primary">sgaB1</name>
    <name evidence="4" type="ordered locus">COPRO5265_0029</name>
</gene>
<reference evidence="5" key="1">
    <citation type="submission" date="2008-08" db="EMBL/GenBank/DDBJ databases">
        <title>The complete genome sequence of Coprothermobacter proteolyticus strain ATCC 5245 / DSM 5265 / BT.</title>
        <authorList>
            <person name="Dodson R.J."/>
            <person name="Durkin A.S."/>
            <person name="Wu M."/>
            <person name="Eisen J."/>
            <person name="Sutton G."/>
        </authorList>
    </citation>
    <scope>NUCLEOTIDE SEQUENCE [LARGE SCALE GENOMIC DNA]</scope>
    <source>
        <strain evidence="5">ATCC 35245 / DSM 5265 / OCM 4 / BT</strain>
    </source>
</reference>
<dbReference type="HOGENOM" id="CLU_159248_0_2_9"/>
<dbReference type="PROSITE" id="PS51099">
    <property type="entry name" value="PTS_EIIB_TYPE_2"/>
    <property type="match status" value="1"/>
</dbReference>
<dbReference type="Pfam" id="PF02302">
    <property type="entry name" value="PTS_IIB"/>
    <property type="match status" value="1"/>
</dbReference>
<evidence type="ECO:0000313" key="5">
    <source>
        <dbReference type="Proteomes" id="UP000001732"/>
    </source>
</evidence>
<feature type="domain" description="PTS EIIB type-2" evidence="3">
    <location>
        <begin position="5"/>
        <end position="95"/>
    </location>
</feature>
<dbReference type="InterPro" id="IPR036095">
    <property type="entry name" value="PTS_EIIB-like_sf"/>
</dbReference>
<dbReference type="GO" id="GO:0009401">
    <property type="term" value="P:phosphoenolpyruvate-dependent sugar phosphotransferase system"/>
    <property type="evidence" value="ECO:0007669"/>
    <property type="project" value="UniProtKB-KW"/>
</dbReference>
<dbReference type="CDD" id="cd05563">
    <property type="entry name" value="PTS_IIB_ascorbate"/>
    <property type="match status" value="1"/>
</dbReference>
<dbReference type="InterPro" id="IPR003501">
    <property type="entry name" value="PTS_EIIB_2/3"/>
</dbReference>
<dbReference type="OrthoDB" id="6603449at2"/>
<dbReference type="EC" id="2.7.1.69" evidence="4"/>
<name>B5Y6K4_COPPD</name>
<dbReference type="InterPro" id="IPR013011">
    <property type="entry name" value="PTS_EIIB_2"/>
</dbReference>
<sequence>MANKLKVVAACGVGMGSSLILKMNVEDVLKELNVPATVEHSDIGSLVGSNYDIVVVQTFYADQVKNYGKTVVGVDDFFNKEKLKEKLQEALKILGVIEE</sequence>
<protein>
    <submittedName>
        <fullName evidence="4">Pentitol phosphotransferase enzyme II, B component</fullName>
        <ecNumber evidence="4">2.7.1.69</ecNumber>
    </submittedName>
</protein>
<dbReference type="EMBL" id="CP001145">
    <property type="protein sequence ID" value="ACI18036.1"/>
    <property type="molecule type" value="Genomic_DNA"/>
</dbReference>
<dbReference type="Proteomes" id="UP000001732">
    <property type="component" value="Chromosome"/>
</dbReference>